<keyword evidence="2" id="KW-1185">Reference proteome</keyword>
<evidence type="ECO:0000313" key="1">
    <source>
        <dbReference type="EMBL" id="KAK3719222.1"/>
    </source>
</evidence>
<sequence>MTPVGVVSNLLPRHALEVEAVFSSEQATETKVVSRICDYHVRCGEAVQSAVANTFGHLDDTEPVVVLGGPANSYTHYIATTEEYSIQRYEGASTLYGPYTLDAYLNLSSKLLPCLDRTAPKLPPLDPGPSPPINVVNSLSFITGVVVDNPPFLKSFGDEKTAPKPTYRADDSISVTFVGVRQMRRR</sequence>
<gene>
    <name evidence="1" type="ORF">LTR37_004441</name>
</gene>
<name>A0ACC3NNG0_9PEZI</name>
<dbReference type="Proteomes" id="UP001281147">
    <property type="component" value="Unassembled WGS sequence"/>
</dbReference>
<comment type="caution">
    <text evidence="1">The sequence shown here is derived from an EMBL/GenBank/DDBJ whole genome shotgun (WGS) entry which is preliminary data.</text>
</comment>
<evidence type="ECO:0000313" key="2">
    <source>
        <dbReference type="Proteomes" id="UP001281147"/>
    </source>
</evidence>
<proteinExistence type="predicted"/>
<organism evidence="1 2">
    <name type="scientific">Vermiconidia calcicola</name>
    <dbReference type="NCBI Taxonomy" id="1690605"/>
    <lineage>
        <taxon>Eukaryota</taxon>
        <taxon>Fungi</taxon>
        <taxon>Dikarya</taxon>
        <taxon>Ascomycota</taxon>
        <taxon>Pezizomycotina</taxon>
        <taxon>Dothideomycetes</taxon>
        <taxon>Dothideomycetidae</taxon>
        <taxon>Mycosphaerellales</taxon>
        <taxon>Extremaceae</taxon>
        <taxon>Vermiconidia</taxon>
    </lineage>
</organism>
<accession>A0ACC3NNG0</accession>
<protein>
    <submittedName>
        <fullName evidence="1">Uncharacterized protein</fullName>
    </submittedName>
</protein>
<reference evidence="1" key="1">
    <citation type="submission" date="2023-07" db="EMBL/GenBank/DDBJ databases">
        <title>Black Yeasts Isolated from many extreme environments.</title>
        <authorList>
            <person name="Coleine C."/>
            <person name="Stajich J.E."/>
            <person name="Selbmann L."/>
        </authorList>
    </citation>
    <scope>NUCLEOTIDE SEQUENCE</scope>
    <source>
        <strain evidence="1">CCFEE 5714</strain>
    </source>
</reference>
<dbReference type="EMBL" id="JAUTXU010000027">
    <property type="protein sequence ID" value="KAK3719222.1"/>
    <property type="molecule type" value="Genomic_DNA"/>
</dbReference>